<dbReference type="CDD" id="cd03334">
    <property type="entry name" value="Fab1_TCP"/>
    <property type="match status" value="1"/>
</dbReference>
<feature type="compositionally biased region" description="Polar residues" evidence="17">
    <location>
        <begin position="1135"/>
        <end position="1145"/>
    </location>
</feature>
<feature type="compositionally biased region" description="Basic and acidic residues" evidence="17">
    <location>
        <begin position="2808"/>
        <end position="2817"/>
    </location>
</feature>
<name>A0AAX6MA31_9PEZI</name>
<keyword evidence="9" id="KW-0862">Zinc</keyword>
<dbReference type="SUPFAM" id="SSF52029">
    <property type="entry name" value="GroEL apical domain-like"/>
    <property type="match status" value="1"/>
</dbReference>
<feature type="region of interest" description="Disordered" evidence="17">
    <location>
        <begin position="53"/>
        <end position="82"/>
    </location>
</feature>
<dbReference type="Pfam" id="PF01504">
    <property type="entry name" value="PIP5K"/>
    <property type="match status" value="1"/>
</dbReference>
<evidence type="ECO:0000256" key="10">
    <source>
        <dbReference type="ARBA" id="ARBA00022840"/>
    </source>
</evidence>
<dbReference type="Gene3D" id="3.30.40.10">
    <property type="entry name" value="Zinc/RING finger domain, C3HC4 (zinc finger)"/>
    <property type="match status" value="1"/>
</dbReference>
<dbReference type="GO" id="GO:0005524">
    <property type="term" value="F:ATP binding"/>
    <property type="evidence" value="ECO:0007669"/>
    <property type="project" value="UniProtKB-UniRule"/>
</dbReference>
<dbReference type="InterPro" id="IPR027532">
    <property type="entry name" value="Mdm12"/>
</dbReference>
<feature type="compositionally biased region" description="Basic and acidic residues" evidence="17">
    <location>
        <begin position="1859"/>
        <end position="1875"/>
    </location>
</feature>
<feature type="compositionally biased region" description="Basic and acidic residues" evidence="17">
    <location>
        <begin position="2582"/>
        <end position="2593"/>
    </location>
</feature>
<dbReference type="GO" id="GO:0005789">
    <property type="term" value="C:endoplasmic reticulum membrane"/>
    <property type="evidence" value="ECO:0007669"/>
    <property type="project" value="UniProtKB-SubCell"/>
</dbReference>
<comment type="subcellular location">
    <subcellularLocation>
        <location evidence="2">Membrane</location>
    </subcellularLocation>
    <subcellularLocation>
        <location evidence="14">Mitochondrion outer membrane</location>
        <topology evidence="14">Peripheral membrane protein</topology>
        <orientation evidence="14">Cytoplasmic side</orientation>
    </subcellularLocation>
    <subcellularLocation>
        <location evidence="14">Endoplasmic reticulum membrane</location>
        <topology evidence="14">Peripheral membrane protein</topology>
        <orientation evidence="14">Cytoplasmic side</orientation>
    </subcellularLocation>
    <text evidence="14">The ERMES/MDM complex localizes to a few discrete foci (around 10 per single cell), that represent mitochondria-endoplasmic reticulum junctions. These foci are often found next to mtDNA nucleoids.</text>
</comment>
<evidence type="ECO:0000256" key="3">
    <source>
        <dbReference type="ARBA" id="ARBA00022448"/>
    </source>
</evidence>
<dbReference type="Proteomes" id="UP001369815">
    <property type="component" value="Unassembled WGS sequence"/>
</dbReference>
<comment type="function">
    <text evidence="14">Component of the ERMES/MDM complex, which serves as a molecular tether to connect the endoplasmic reticulum (ER) and mitochondria. Components of this complex are involved in the control of mitochondrial shape and protein biogenesis, and function in nonvesicular lipid trafficking between the ER and mitochondria. MDM12 is required for the interaction of the ER-resident membrane protein MMM1 and the outer mitochondrial membrane-resident beta-barrel protein MDM10. The MDM12-MMM1 subcomplex functions in the major beta-barrel assembly pathway that is responsible for biogenesis of all mitochondrial outer membrane beta-barrel proteins, and acts in a late step after the SAM complex. The MDM10-MDM12-MMM1 subcomplex further acts in the TOM40-specific pathway after the action of the MDM12-MMM1 complex. Essential for establishing and maintaining the structure of mitochondria and maintenance of mtDNA nucleoids.</text>
</comment>
<feature type="region of interest" description="Disordered" evidence="17">
    <location>
        <begin position="1628"/>
        <end position="1734"/>
    </location>
</feature>
<feature type="compositionally biased region" description="Polar residues" evidence="17">
    <location>
        <begin position="1705"/>
        <end position="1717"/>
    </location>
</feature>
<feature type="region of interest" description="Disordered" evidence="17">
    <location>
        <begin position="101"/>
        <end position="261"/>
    </location>
</feature>
<evidence type="ECO:0000256" key="4">
    <source>
        <dbReference type="ARBA" id="ARBA00022679"/>
    </source>
</evidence>
<feature type="region of interest" description="Disordered" evidence="17">
    <location>
        <begin position="2707"/>
        <end position="2829"/>
    </location>
</feature>
<dbReference type="GO" id="GO:0008289">
    <property type="term" value="F:lipid binding"/>
    <property type="evidence" value="ECO:0007669"/>
    <property type="project" value="UniProtKB-KW"/>
</dbReference>
<dbReference type="Gene3D" id="3.50.7.10">
    <property type="entry name" value="GroEL"/>
    <property type="match status" value="1"/>
</dbReference>
<accession>A0AAX6MA31</accession>
<evidence type="ECO:0000256" key="14">
    <source>
        <dbReference type="HAMAP-Rule" id="MF_03104"/>
    </source>
</evidence>
<feature type="compositionally biased region" description="Polar residues" evidence="17">
    <location>
        <begin position="189"/>
        <end position="199"/>
    </location>
</feature>
<dbReference type="PROSITE" id="PS50178">
    <property type="entry name" value="ZF_FYVE"/>
    <property type="match status" value="1"/>
</dbReference>
<dbReference type="InterPro" id="IPR011011">
    <property type="entry name" value="Znf_FYVE_PHD"/>
</dbReference>
<comment type="catalytic activity">
    <reaction evidence="1">
        <text>a 1,2-diacyl-sn-glycero-3-phospho-(1D-myo-inositol-3-phosphate) + ATP = a 1,2-diacyl-sn-glycero-3-phospho-(1D-myo-inositol-3,5-bisphosphate) + ADP + H(+)</text>
        <dbReference type="Rhea" id="RHEA:13609"/>
        <dbReference type="ChEBI" id="CHEBI:15378"/>
        <dbReference type="ChEBI" id="CHEBI:30616"/>
        <dbReference type="ChEBI" id="CHEBI:57923"/>
        <dbReference type="ChEBI" id="CHEBI:58088"/>
        <dbReference type="ChEBI" id="CHEBI:456216"/>
        <dbReference type="EC" id="2.7.1.150"/>
    </reaction>
</comment>
<feature type="compositionally biased region" description="Polar residues" evidence="17">
    <location>
        <begin position="316"/>
        <end position="342"/>
    </location>
</feature>
<dbReference type="SMART" id="SM00330">
    <property type="entry name" value="PIPKc"/>
    <property type="match status" value="1"/>
</dbReference>
<feature type="compositionally biased region" description="Basic and acidic residues" evidence="17">
    <location>
        <begin position="2599"/>
        <end position="2615"/>
    </location>
</feature>
<feature type="compositionally biased region" description="Low complexity" evidence="17">
    <location>
        <begin position="129"/>
        <end position="140"/>
    </location>
</feature>
<feature type="compositionally biased region" description="Low complexity" evidence="17">
    <location>
        <begin position="360"/>
        <end position="373"/>
    </location>
</feature>
<dbReference type="InterPro" id="IPR027484">
    <property type="entry name" value="PInositol-4-P-5-kinase_N"/>
</dbReference>
<keyword evidence="22" id="KW-1185">Reference proteome</keyword>
<comment type="similarity">
    <text evidence="14">Belongs to the MDM12 family.</text>
</comment>
<feature type="compositionally biased region" description="Polar residues" evidence="17">
    <location>
        <begin position="1784"/>
        <end position="1794"/>
    </location>
</feature>
<dbReference type="InterPro" id="IPR044769">
    <property type="entry name" value="PIKfyve_PIPKc"/>
</dbReference>
<dbReference type="FunFam" id="3.30.40.10:FF:000283">
    <property type="entry name" value="1-phosphatidylinositol-3-phosphate 5-kinase (Fab1)"/>
    <property type="match status" value="1"/>
</dbReference>
<dbReference type="Pfam" id="PF01363">
    <property type="entry name" value="FYVE"/>
    <property type="match status" value="1"/>
</dbReference>
<keyword evidence="11" id="KW-0445">Lipid transport</keyword>
<evidence type="ECO:0000256" key="11">
    <source>
        <dbReference type="ARBA" id="ARBA00023055"/>
    </source>
</evidence>
<feature type="compositionally biased region" description="Polar residues" evidence="17">
    <location>
        <begin position="1110"/>
        <end position="1122"/>
    </location>
</feature>
<proteinExistence type="inferred from homology"/>
<feature type="domain" description="SMP-LTD" evidence="20">
    <location>
        <begin position="2491"/>
        <end position="2987"/>
    </location>
</feature>
<keyword evidence="12" id="KW-0446">Lipid-binding</keyword>
<comment type="caution">
    <text evidence="21">The sequence shown here is derived from an EMBL/GenBank/DDBJ whole genome shotgun (WGS) entry which is preliminary data.</text>
</comment>
<protein>
    <recommendedName>
        <fullName evidence="14">Mitochondrial distribution and morphology protein 12</fullName>
    </recommendedName>
    <alternativeName>
        <fullName evidence="14">Mitochondrial inheritance component MDM12</fullName>
    </alternativeName>
</protein>
<evidence type="ECO:0000256" key="17">
    <source>
        <dbReference type="SAM" id="MobiDB-lite"/>
    </source>
</evidence>
<feature type="compositionally biased region" description="Polar residues" evidence="17">
    <location>
        <begin position="151"/>
        <end position="165"/>
    </location>
</feature>
<feature type="region of interest" description="Disordered" evidence="17">
    <location>
        <begin position="1079"/>
        <end position="1145"/>
    </location>
</feature>
<feature type="compositionally biased region" description="Polar residues" evidence="17">
    <location>
        <begin position="1085"/>
        <end position="1102"/>
    </location>
</feature>
<feature type="compositionally biased region" description="Polar residues" evidence="17">
    <location>
        <begin position="2768"/>
        <end position="2777"/>
    </location>
</feature>
<dbReference type="PROSITE" id="PS51455">
    <property type="entry name" value="PIPK"/>
    <property type="match status" value="1"/>
</dbReference>
<evidence type="ECO:0000256" key="13">
    <source>
        <dbReference type="ARBA" id="ARBA00023136"/>
    </source>
</evidence>
<feature type="domain" description="FYVE-type" evidence="18">
    <location>
        <begin position="442"/>
        <end position="501"/>
    </location>
</feature>
<dbReference type="SMART" id="SM00064">
    <property type="entry name" value="FYVE"/>
    <property type="match status" value="1"/>
</dbReference>
<dbReference type="InterPro" id="IPR027409">
    <property type="entry name" value="GroEL-like_apical_dom_sf"/>
</dbReference>
<feature type="compositionally biased region" description="Basic and acidic residues" evidence="17">
    <location>
        <begin position="1123"/>
        <end position="1132"/>
    </location>
</feature>
<dbReference type="Gene3D" id="3.30.800.10">
    <property type="entry name" value="Phosphatidylinositol Phosphate Kinase II Beta"/>
    <property type="match status" value="1"/>
</dbReference>
<feature type="domain" description="PIPK" evidence="19">
    <location>
        <begin position="2126"/>
        <end position="2457"/>
    </location>
</feature>
<dbReference type="InterPro" id="IPR002498">
    <property type="entry name" value="PInositol-4-P-4/5-kinase_core"/>
</dbReference>
<keyword evidence="14" id="KW-0496">Mitochondrion</keyword>
<feature type="compositionally biased region" description="Polar residues" evidence="17">
    <location>
        <begin position="376"/>
        <end position="386"/>
    </location>
</feature>
<dbReference type="GO" id="GO:0046854">
    <property type="term" value="P:phosphatidylinositol phosphate biosynthetic process"/>
    <property type="evidence" value="ECO:0007669"/>
    <property type="project" value="TreeGrafter"/>
</dbReference>
<evidence type="ECO:0000313" key="21">
    <source>
        <dbReference type="EMBL" id="KAK6949314.1"/>
    </source>
</evidence>
<feature type="compositionally biased region" description="Low complexity" evidence="17">
    <location>
        <begin position="200"/>
        <end position="211"/>
    </location>
</feature>
<evidence type="ECO:0000256" key="2">
    <source>
        <dbReference type="ARBA" id="ARBA00004370"/>
    </source>
</evidence>
<dbReference type="GO" id="GO:0000329">
    <property type="term" value="C:fungal-type vacuole membrane"/>
    <property type="evidence" value="ECO:0007669"/>
    <property type="project" value="TreeGrafter"/>
</dbReference>
<dbReference type="Pfam" id="PF26544">
    <property type="entry name" value="Mdm12"/>
    <property type="match status" value="2"/>
</dbReference>
<dbReference type="InterPro" id="IPR000306">
    <property type="entry name" value="Znf_FYVE"/>
</dbReference>
<evidence type="ECO:0000256" key="12">
    <source>
        <dbReference type="ARBA" id="ARBA00023121"/>
    </source>
</evidence>
<gene>
    <name evidence="14" type="primary">MDM12</name>
    <name evidence="21" type="ORF">Daesc_009389</name>
</gene>
<feature type="region of interest" description="Disordered" evidence="17">
    <location>
        <begin position="1955"/>
        <end position="1987"/>
    </location>
</feature>
<dbReference type="SUPFAM" id="SSF57903">
    <property type="entry name" value="FYVE/PHD zinc finger"/>
    <property type="match status" value="1"/>
</dbReference>
<evidence type="ECO:0000256" key="16">
    <source>
        <dbReference type="PROSITE-ProRule" id="PRU00781"/>
    </source>
</evidence>
<dbReference type="Pfam" id="PF00118">
    <property type="entry name" value="Cpn60_TCP1"/>
    <property type="match status" value="1"/>
</dbReference>
<dbReference type="CDD" id="cd17300">
    <property type="entry name" value="PIPKc_PIKfyve"/>
    <property type="match status" value="1"/>
</dbReference>
<dbReference type="InterPro" id="IPR027483">
    <property type="entry name" value="PInositol-4-P-4/5-kinase_C_sf"/>
</dbReference>
<dbReference type="GO" id="GO:0045040">
    <property type="term" value="P:protein insertion into mitochondrial outer membrane"/>
    <property type="evidence" value="ECO:0007669"/>
    <property type="project" value="UniProtKB-UniRule"/>
</dbReference>
<evidence type="ECO:0000256" key="1">
    <source>
        <dbReference type="ARBA" id="ARBA00000768"/>
    </source>
</evidence>
<dbReference type="GO" id="GO:0010008">
    <property type="term" value="C:endosome membrane"/>
    <property type="evidence" value="ECO:0007669"/>
    <property type="project" value="TreeGrafter"/>
</dbReference>
<keyword evidence="3" id="KW-0813">Transport</keyword>
<dbReference type="PROSITE" id="PS51847">
    <property type="entry name" value="SMP"/>
    <property type="match status" value="1"/>
</dbReference>
<keyword evidence="6 16" id="KW-0547">Nucleotide-binding</keyword>
<evidence type="ECO:0000259" key="18">
    <source>
        <dbReference type="PROSITE" id="PS50178"/>
    </source>
</evidence>
<dbReference type="SUPFAM" id="SSF56104">
    <property type="entry name" value="SAICAR synthase-like"/>
    <property type="match status" value="1"/>
</dbReference>
<evidence type="ECO:0000256" key="15">
    <source>
        <dbReference type="PROSITE-ProRule" id="PRU00091"/>
    </source>
</evidence>
<dbReference type="HAMAP" id="MF_03104">
    <property type="entry name" value="Mdm12"/>
    <property type="match status" value="1"/>
</dbReference>
<feature type="region of interest" description="Disordered" evidence="17">
    <location>
        <begin position="1822"/>
        <end position="1942"/>
    </location>
</feature>
<dbReference type="InterPro" id="IPR031468">
    <property type="entry name" value="SMP_LBD"/>
</dbReference>
<dbReference type="PANTHER" id="PTHR45748">
    <property type="entry name" value="1-PHOSPHATIDYLINOSITOL 3-PHOSPHATE 5-KINASE-RELATED"/>
    <property type="match status" value="1"/>
</dbReference>
<feature type="region of interest" description="Disordered" evidence="17">
    <location>
        <begin position="289"/>
        <end position="344"/>
    </location>
</feature>
<dbReference type="GO" id="GO:0006869">
    <property type="term" value="P:lipid transport"/>
    <property type="evidence" value="ECO:0007669"/>
    <property type="project" value="UniProtKB-KW"/>
</dbReference>
<keyword evidence="7 15" id="KW-0863">Zinc-finger</keyword>
<evidence type="ECO:0000256" key="6">
    <source>
        <dbReference type="ARBA" id="ARBA00022741"/>
    </source>
</evidence>
<feature type="compositionally biased region" description="Low complexity" evidence="17">
    <location>
        <begin position="590"/>
        <end position="605"/>
    </location>
</feature>
<sequence length="2987" mass="331305">MSDKKPPPTPLSPTTIASSAPKSREESIASASIASPQIDKDQLAQALDKIHTSSKEQDVLTTFNDFAPPPESIATTESKGIGSDLVQNGLSGLYSRFKEAVGVSGKDKSAATTGSKENSESIDGDAASKKSSSTTATGTKPLTSLPRADTGATSLTFNSSQSDPMASTIASSSAAPTSESQSQQPQSTMASSVTNLTGVSTSKSASSSRQSIPNMTKATAAVAPVHVNAFKEGSRGTSTKIEGSANKGSGRRSISKPNEGQPLLASELSSAYDAPGNKRPSNLDKIAIPTHSKREDGFTIDGHTDPPTSPMKRSSIVPSISTAPNSASSDSYIQTQSSTLSAKDTIRRPALIDRISYSRTSGDLSRSSSLSRGTTEHSPINTSAHNSIHHGSFSQGPTAQRVRSGEYRIPGTTTDEGAPEMVNAKLASMRKQVLSKDFWMADETCKECFLCGAPFTAFRRKHHCRTCGCIFDSGCTSIISGQRFGVQGTLRVCKPCLSIILQRQDGAASDDSADDSFLPAIFRGSQSRRGYSPFSKGDRDDASISERTDDLDDDRRSLTAPMMAIPAARRIGDSSNRSSAVLEIDAPQLSRPSSSRSLKSNTSGRPQSSGHRRHHSKHNLWNRLKASPEQRVPFRKSATEEASKKTGLHAFHDDNVIDPDLAPFMSDESSGDEQMSIAGAIAASDLHPSPATDPERSSLAYLSAGRKLRNRAQTDKSISGLSFTSRGLDDFHPRPSRRRNMSIASGHHVRSPRPKSAAIRGPTGSNETLPLFDTPGGSELPRLIRSCSMKGDKAPRVELNPASLSHVRKLLRQLLEDSDVPNVNAWEKALVPILLKCTSSVDPDIDRGDDIDIRHYVKLKKIPGGRPSDTCYVSGVIFTKKLALKSMPRRMSTPRVVIVSFPIEYQRHQQQFMSLQPVIEQEREFLKQLVNRIIALRPQLLLAEKSVSGLALQFLSDAKISVAYNVKPSVLSAVSRCLETEIISSVDMLALPPHQFQTGKSTGYEVKTFVNEDIPGRKKTYIFLSSYQEDLGCTIALRGASTPILAKLKHITEFMVYVVYNLKLESCLMRDSFIQLPTDEDITRDPTQTTESSQPPLDTQASIDDDAQKDSVSATQYEMPSSQEDRSSEKATEAPSDNNIPSDQLTSIESSNQLISLHETHSRAANDSSVPEDIPMPTFYSDMVAKYQTKILSASPFVKFAQPYLLMKAREQERKLVHLKRLRDQDVIDERADSEKSNPPKFQLIKPQMVLETGHKAPRQVMEILHAVHDAEYDRALYNYQTQTRQWENYIQGNIGFFEPYAHQNIVVLHSVICTETKIPCLEPSLIALGFYDERVDRSSGMDPDCTLGQYIEDICYGADSICEANGCDRKMYEHHRTYVHGEARITIFIEQDTRGRLRADSIMMWSYCKHCKRETRETEMSRGTWKYSFGKYLELSFWSRGTTLVRDEDAGGWNCPHDLHRDHIRYFGLNDKVVRVHYDPIDLLEIIVPRARITWNVGHDLNMKNEIFTNAQDRWTRFTASVKARLKAINTENIIPEKAEPCKAEMERLSKRIQDDHTSLVRKLQDKYMESKYYEVIPFNIVLREMLVKVAEWDAAFAKFEADFLPSDKDIRKLTMIHLRKMFTDESKEPLTNNEASNETTDAMEETTQTSVTDSDLKQDTQQSEAITDTSQLDAIQEKPPLDIPPQEETLERVEPLDLATPKSPVTGSSVPSQPDRNVDIPEVSTSNLTDPVSAVSPELVPRLTTGTAPPMSLTEQVEQLRRQQQLSVSENTGLVGHIGNEQPRSTMESQKATPERTPSRRMGLNVSPPMVRAISHPVNTVPTLPRLHSGVGKKMFSTNKDKDKDKGSLAEVPVGNELRKTPTSESTKSEKKLFSSLRPHRKGNQSSIPRFVGKKDSRVSTIRKHFEQLSREFEKEREKDREKRKQRMSHSRPFLQHSTTKAIVEVYEDVDEAVQEPGPAEDEHTATSGQVDPKINNKSGRDDLRPDVEAAKTPAEDVQLPQDGHQRRDGVATEGVMDDQVHNNSLGPTDDEQGESDTEHSLIDGTTLEEIAESFDSSAEIPIELPKQDKNNFMKVLTTFWNERSASQWPPLDYPLNAADHIFIDSDIIVREDEPSSLIAFALSSEDYKEKLRTFYRKKGGQSGAASAGTDTEDDARSEVYSDIGENITESQLETKLVHTSSSHYKYQFTEGTAKMLVKIFYAEQFDALRRKCGVADRIIESLSRCLKWDSKGGKTKSVFLKTQDDRLVMKSLSPVETAAFLKFAPAYFSLMAEALFHDLPSVIAKMLGFFQVIIKNPVTNTEIKLDLLLMENLFYDRAPTRIFDLKGSMRNRKIQSTGERNEVLLDENMVEYIYESPLFAREHSKKLLRASVWNDTLFLARQNVMDYSLMIAVDEVKKELVVGIIDCIRTYTWDKKLESWIKDRGFAGGGRNRPTVTSPKEYKSRFREAMARYILEAPNCWHQPSVPLPVSRPPRVEANVAKRDEAAADTDLNWETLTGGPDGAALAESIRDFIHTKFQAVPLPRFIKSVKVHDFAFGTIPPSVVLKDICDPLPDFYEENPDVSDDEDEEGGEEEELVQDERGRHGHSEEVSEAIRVAEHKRRADQIRRLEGRGGNGRRGNESESGTTSYHPEGLYPPHIHVAGLRSAPGTPDIGNPFLGLGVPTPGVPGGTANMHYFQSKLATTWSGTQTPLAAVAGAQHLNGWLEMGGPHTPPSERYPQSRDHSRQPSQGSASIPDHPPVPSPTLAPTSLAPMSHPLREKHSVSTLAPTSAGPSRPPTRDRMTSATHMTGLSRDGQYGSNRSPDGKGAREGSSEEEEEAPKKFREPRIDDLQAVFRIKYAGDVKLMLTAEILLDYPMPSFVGIPVKLNITGLTFDGVGVVAYIRKRVHFCFLSPEDALAAVGQDDDNDGNGDEQGTGTGGSVRKGRLGSLLQEVRVESEIGQREGTKQSLKNVGKVEKFVLEQVRRIFEEEFVYPSFWTFLV</sequence>
<feature type="compositionally biased region" description="Basic and acidic residues" evidence="17">
    <location>
        <begin position="1895"/>
        <end position="1925"/>
    </location>
</feature>
<feature type="region of interest" description="Disordered" evidence="17">
    <location>
        <begin position="360"/>
        <end position="403"/>
    </location>
</feature>
<dbReference type="Gene3D" id="3.30.810.10">
    <property type="entry name" value="2-Layer Sandwich"/>
    <property type="match status" value="1"/>
</dbReference>
<dbReference type="PANTHER" id="PTHR45748:SF7">
    <property type="entry name" value="1-PHOSPHATIDYLINOSITOL 3-PHOSPHATE 5-KINASE-RELATED"/>
    <property type="match status" value="1"/>
</dbReference>
<feature type="region of interest" description="Disordered" evidence="17">
    <location>
        <begin position="2559"/>
        <end position="2639"/>
    </location>
</feature>
<keyword evidence="5" id="KW-0479">Metal-binding</keyword>
<feature type="region of interest" description="Disordered" evidence="17">
    <location>
        <begin position="1992"/>
        <end position="2011"/>
    </location>
</feature>
<feature type="compositionally biased region" description="Low complexity" evidence="17">
    <location>
        <begin position="12"/>
        <end position="21"/>
    </location>
</feature>
<feature type="region of interest" description="Disordered" evidence="17">
    <location>
        <begin position="529"/>
        <end position="645"/>
    </location>
</feature>
<feature type="compositionally biased region" description="Polar residues" evidence="17">
    <location>
        <begin position="1631"/>
        <end position="1675"/>
    </location>
</feature>
<keyword evidence="8 16" id="KW-0418">Kinase</keyword>
<feature type="region of interest" description="Disordered" evidence="17">
    <location>
        <begin position="2019"/>
        <end position="2040"/>
    </location>
</feature>
<dbReference type="GO" id="GO:0000285">
    <property type="term" value="F:1-phosphatidylinositol-3-phosphate 5-kinase activity"/>
    <property type="evidence" value="ECO:0007669"/>
    <property type="project" value="UniProtKB-EC"/>
</dbReference>
<evidence type="ECO:0000256" key="8">
    <source>
        <dbReference type="ARBA" id="ARBA00022777"/>
    </source>
</evidence>
<evidence type="ECO:0000259" key="19">
    <source>
        <dbReference type="PROSITE" id="PS51455"/>
    </source>
</evidence>
<feature type="compositionally biased region" description="Basic residues" evidence="17">
    <location>
        <begin position="610"/>
        <end position="620"/>
    </location>
</feature>
<dbReference type="InterPro" id="IPR002423">
    <property type="entry name" value="Cpn60/GroEL/TCP-1"/>
</dbReference>
<dbReference type="InterPro" id="IPR013083">
    <property type="entry name" value="Znf_RING/FYVE/PHD"/>
</dbReference>
<keyword evidence="14" id="KW-1000">Mitochondrion outer membrane</keyword>
<feature type="compositionally biased region" description="Low complexity" evidence="17">
    <location>
        <begin position="166"/>
        <end position="188"/>
    </location>
</feature>
<keyword evidence="4 16" id="KW-0808">Transferase</keyword>
<evidence type="ECO:0000256" key="5">
    <source>
        <dbReference type="ARBA" id="ARBA00022723"/>
    </source>
</evidence>
<evidence type="ECO:0000313" key="22">
    <source>
        <dbReference type="Proteomes" id="UP001369815"/>
    </source>
</evidence>
<feature type="region of interest" description="Disordered" evidence="17">
    <location>
        <begin position="1776"/>
        <end position="1806"/>
    </location>
</feature>
<dbReference type="FunFam" id="3.50.7.10:FF:000007">
    <property type="entry name" value="1-phosphatidylinositol 3-phosphate 5-kinase isoform X1"/>
    <property type="match status" value="1"/>
</dbReference>
<dbReference type="FunFam" id="3.30.800.10:FF:000005">
    <property type="entry name" value="1-phosphatidylinositol-3-phosphate 5-kinase (Fab1)"/>
    <property type="match status" value="1"/>
</dbReference>
<dbReference type="InterPro" id="IPR017455">
    <property type="entry name" value="Znf_FYVE-rel"/>
</dbReference>
<dbReference type="EMBL" id="JBANMG010000009">
    <property type="protein sequence ID" value="KAK6949314.1"/>
    <property type="molecule type" value="Genomic_DNA"/>
</dbReference>
<feature type="compositionally biased region" description="Gly residues" evidence="17">
    <location>
        <begin position="2917"/>
        <end position="2927"/>
    </location>
</feature>
<dbReference type="GO" id="GO:0032865">
    <property type="term" value="C:ERMES complex"/>
    <property type="evidence" value="ECO:0007669"/>
    <property type="project" value="UniProtKB-UniRule"/>
</dbReference>
<feature type="region of interest" description="Disordered" evidence="17">
    <location>
        <begin position="709"/>
        <end position="777"/>
    </location>
</feature>
<dbReference type="CDD" id="cd21672">
    <property type="entry name" value="SMP_Mdm12"/>
    <property type="match status" value="1"/>
</dbReference>
<evidence type="ECO:0000256" key="7">
    <source>
        <dbReference type="ARBA" id="ARBA00022771"/>
    </source>
</evidence>
<dbReference type="FunFam" id="3.30.810.10:FF:000001">
    <property type="entry name" value="1-phosphatidylinositol 3-phosphate 5-kinase FAB1"/>
    <property type="match status" value="1"/>
</dbReference>
<evidence type="ECO:0000259" key="20">
    <source>
        <dbReference type="PROSITE" id="PS51847"/>
    </source>
</evidence>
<keyword evidence="10 16" id="KW-0067">ATP-binding</keyword>
<dbReference type="GO" id="GO:0008270">
    <property type="term" value="F:zinc ion binding"/>
    <property type="evidence" value="ECO:0007669"/>
    <property type="project" value="UniProtKB-KW"/>
</dbReference>
<feature type="compositionally biased region" description="Acidic residues" evidence="17">
    <location>
        <begin position="2559"/>
        <end position="2581"/>
    </location>
</feature>
<feature type="compositionally biased region" description="Polar residues" evidence="17">
    <location>
        <begin position="715"/>
        <end position="725"/>
    </location>
</feature>
<comment type="subunit">
    <text evidence="14">Component of the ER-mitochondria encounter structure (ERMES) or MDM complex, composed of MMM1, MDM10, MDM12 and MDM34. A MMM1 homodimer associates with one molecule of MDM12 on each side in a pairwise head-to-tail manner, and the SMP-LTD domains of MMM1 and MDM12 generate a continuous hydrophobic tunnel for phospholipid trafficking.</text>
</comment>
<reference evidence="21 22" key="1">
    <citation type="journal article" date="2024" name="Front Chem Biol">
        <title>Unveiling the potential of Daldinia eschscholtzii MFLUCC 19-0629 through bioactivity and bioinformatics studies for enhanced sustainable agriculture production.</title>
        <authorList>
            <person name="Brooks S."/>
            <person name="Weaver J.A."/>
            <person name="Klomchit A."/>
            <person name="Alharthi S.A."/>
            <person name="Onlamun T."/>
            <person name="Nurani R."/>
            <person name="Vong T.K."/>
            <person name="Alberti F."/>
            <person name="Greco C."/>
        </authorList>
    </citation>
    <scope>NUCLEOTIDE SEQUENCE [LARGE SCALE GENOMIC DNA]</scope>
    <source>
        <strain evidence="21">MFLUCC 19-0629</strain>
    </source>
</reference>
<feature type="region of interest" description="Disordered" evidence="17">
    <location>
        <begin position="1"/>
        <end position="38"/>
    </location>
</feature>
<feature type="compositionally biased region" description="Basic and acidic residues" evidence="17">
    <location>
        <begin position="536"/>
        <end position="557"/>
    </location>
</feature>
<feature type="compositionally biased region" description="Basic and acidic residues" evidence="17">
    <location>
        <begin position="1841"/>
        <end position="1850"/>
    </location>
</feature>
<feature type="region of interest" description="Disordered" evidence="17">
    <location>
        <begin position="2907"/>
        <end position="2929"/>
    </location>
</feature>
<keyword evidence="14" id="KW-0256">Endoplasmic reticulum</keyword>
<organism evidence="21 22">
    <name type="scientific">Daldinia eschscholtzii</name>
    <dbReference type="NCBI Taxonomy" id="292717"/>
    <lineage>
        <taxon>Eukaryota</taxon>
        <taxon>Fungi</taxon>
        <taxon>Dikarya</taxon>
        <taxon>Ascomycota</taxon>
        <taxon>Pezizomycotina</taxon>
        <taxon>Sordariomycetes</taxon>
        <taxon>Xylariomycetidae</taxon>
        <taxon>Xylariales</taxon>
        <taxon>Hypoxylaceae</taxon>
        <taxon>Daldinia</taxon>
    </lineage>
</organism>
<keyword evidence="13 14" id="KW-0472">Membrane</keyword>
<evidence type="ECO:0000256" key="9">
    <source>
        <dbReference type="ARBA" id="ARBA00022833"/>
    </source>
</evidence>